<dbReference type="Gene3D" id="3.90.75.20">
    <property type="match status" value="1"/>
</dbReference>
<sequence>MKEIWKDIAGYEGLYQISNFGDVKSLNYNHTGSAKILAKKKHKSGYITVMLCKNGEHKNKSVHILVATAFIENRENFPCVNHIDGDKSNNTACNLEWVTYSQNTRHAIKSGLRTDSNMRGVIGAANKNSRSVCQYTTSGQLIKIWPCVSDAARYYGCMPCTITNCTKGRIKTCKGYVWRMTGA</sequence>
<dbReference type="InterPro" id="IPR036388">
    <property type="entry name" value="WH-like_DNA-bd_sf"/>
</dbReference>
<dbReference type="InterPro" id="IPR010902">
    <property type="entry name" value="NUMOD4"/>
</dbReference>
<dbReference type="GO" id="GO:0004519">
    <property type="term" value="F:endonuclease activity"/>
    <property type="evidence" value="ECO:0007669"/>
    <property type="project" value="UniProtKB-KW"/>
</dbReference>
<keyword evidence="3" id="KW-0540">Nuclease</keyword>
<feature type="domain" description="HNH nuclease" evidence="2">
    <location>
        <begin position="80"/>
        <end position="105"/>
    </location>
</feature>
<dbReference type="InterPro" id="IPR044925">
    <property type="entry name" value="His-Me_finger_sf"/>
</dbReference>
<evidence type="ECO:0000313" key="3">
    <source>
        <dbReference type="EMBL" id="XCD07565.1"/>
    </source>
</evidence>
<keyword evidence="3" id="KW-0255">Endonuclease</keyword>
<evidence type="ECO:0000259" key="1">
    <source>
        <dbReference type="Pfam" id="PF07463"/>
    </source>
</evidence>
<dbReference type="SUPFAM" id="SSF64496">
    <property type="entry name" value="DNA-binding domain of intron-encoded endonucleases"/>
    <property type="match status" value="1"/>
</dbReference>
<dbReference type="InterPro" id="IPR003615">
    <property type="entry name" value="HNH_nuc"/>
</dbReference>
<keyword evidence="3" id="KW-0378">Hydrolase</keyword>
<dbReference type="Gene3D" id="1.10.10.10">
    <property type="entry name" value="Winged helix-like DNA-binding domain superfamily/Winged helix DNA-binding domain"/>
    <property type="match status" value="1"/>
</dbReference>
<reference evidence="3" key="1">
    <citation type="submission" date="2024-03" db="EMBL/GenBank/DDBJ databases">
        <title>Diverse circular DNA viruses in blood, oral, and fecal samples of captive lemurs.</title>
        <authorList>
            <person name="Paietta E.N."/>
            <person name="Kraberger S."/>
            <person name="Lund M.C."/>
            <person name="Custer J.M."/>
            <person name="Vargas K.M."/>
            <person name="Ehmke E.E."/>
            <person name="Yoder A.D."/>
            <person name="Varsani A."/>
        </authorList>
    </citation>
    <scope>NUCLEOTIDE SEQUENCE</scope>
    <source>
        <strain evidence="3">Duke_28FS_2</strain>
    </source>
</reference>
<name>A0AAU8B5D5_9CAUD</name>
<dbReference type="SUPFAM" id="SSF54060">
    <property type="entry name" value="His-Me finger endonucleases"/>
    <property type="match status" value="1"/>
</dbReference>
<accession>A0AAU8B5D5</accession>
<dbReference type="Pfam" id="PF13392">
    <property type="entry name" value="HNH_3"/>
    <property type="match status" value="1"/>
</dbReference>
<proteinExistence type="predicted"/>
<protein>
    <submittedName>
        <fullName evidence="3">Endonuclease</fullName>
    </submittedName>
</protein>
<evidence type="ECO:0000259" key="2">
    <source>
        <dbReference type="Pfam" id="PF13392"/>
    </source>
</evidence>
<organism evidence="3">
    <name type="scientific">Dulem virus 33</name>
    <dbReference type="NCBI Taxonomy" id="3145751"/>
    <lineage>
        <taxon>Viruses</taxon>
        <taxon>Duplodnaviria</taxon>
        <taxon>Heunggongvirae</taxon>
        <taxon>Uroviricota</taxon>
        <taxon>Caudoviricetes</taxon>
    </lineage>
</organism>
<feature type="domain" description="NUMOD4" evidence="1">
    <location>
        <begin position="3"/>
        <end position="51"/>
    </location>
</feature>
<dbReference type="GO" id="GO:0016788">
    <property type="term" value="F:hydrolase activity, acting on ester bonds"/>
    <property type="evidence" value="ECO:0007669"/>
    <property type="project" value="InterPro"/>
</dbReference>
<dbReference type="Pfam" id="PF07463">
    <property type="entry name" value="NUMOD4"/>
    <property type="match status" value="1"/>
</dbReference>
<dbReference type="EMBL" id="PP511792">
    <property type="protein sequence ID" value="XCD07565.1"/>
    <property type="molecule type" value="Genomic_DNA"/>
</dbReference>